<evidence type="ECO:0000256" key="15">
    <source>
        <dbReference type="PIRSR" id="PIRSR000114-2"/>
    </source>
</evidence>
<dbReference type="HAMAP" id="MF_00394">
    <property type="entry name" value="NAD_Glyc3P_dehydrog"/>
    <property type="match status" value="1"/>
</dbReference>
<dbReference type="FunFam" id="3.40.50.720:FF:000019">
    <property type="entry name" value="Glycerol-3-phosphate dehydrogenase [NAD(P)+]"/>
    <property type="match status" value="1"/>
</dbReference>
<feature type="binding site" evidence="13">
    <location>
        <position position="272"/>
    </location>
    <ligand>
        <name>NADPH</name>
        <dbReference type="ChEBI" id="CHEBI:57783"/>
    </ligand>
</feature>
<organism evidence="20 21">
    <name type="scientific">Cellulosimicrobium arenosum</name>
    <dbReference type="NCBI Taxonomy" id="2708133"/>
    <lineage>
        <taxon>Bacteria</taxon>
        <taxon>Bacillati</taxon>
        <taxon>Actinomycetota</taxon>
        <taxon>Actinomycetes</taxon>
        <taxon>Micrococcales</taxon>
        <taxon>Promicromonosporaceae</taxon>
        <taxon>Cellulosimicrobium</taxon>
    </lineage>
</organism>
<comment type="catalytic activity">
    <reaction evidence="9">
        <text>sn-glycerol 3-phosphate + NADP(+) = dihydroxyacetone phosphate + NADPH + H(+)</text>
        <dbReference type="Rhea" id="RHEA:11096"/>
        <dbReference type="ChEBI" id="CHEBI:15378"/>
        <dbReference type="ChEBI" id="CHEBI:57597"/>
        <dbReference type="ChEBI" id="CHEBI:57642"/>
        <dbReference type="ChEBI" id="CHEBI:57783"/>
        <dbReference type="ChEBI" id="CHEBI:58349"/>
        <dbReference type="EC" id="1.1.1.94"/>
    </reaction>
    <physiologicalReaction direction="right-to-left" evidence="9">
        <dbReference type="Rhea" id="RHEA:11098"/>
    </physiologicalReaction>
</comment>
<feature type="binding site" evidence="15">
    <location>
        <position position="123"/>
    </location>
    <ligand>
        <name>substrate</name>
    </ligand>
</feature>
<dbReference type="SUPFAM" id="SSF51735">
    <property type="entry name" value="NAD(P)-binding Rossmann-fold domains"/>
    <property type="match status" value="1"/>
</dbReference>
<reference evidence="20" key="1">
    <citation type="journal article" date="2018" name="Curr. Microbiol.">
        <title>Cellulosimicrobium arenosum sp. nov., Isolated from Marine Sediment Sand.</title>
        <authorList>
            <person name="Oh M."/>
            <person name="Kim J.H."/>
            <person name="Yoon J.H."/>
            <person name="Schumann P."/>
            <person name="Kim W."/>
        </authorList>
    </citation>
    <scope>NUCLEOTIDE SEQUENCE</scope>
    <source>
        <strain evidence="20">KCTC 49039</strain>
    </source>
</reference>
<evidence type="ECO:0000256" key="8">
    <source>
        <dbReference type="ARBA" id="ARBA00023264"/>
    </source>
</evidence>
<keyword evidence="3 13" id="KW-0521">NADP</keyword>
<name>A0A927J2H6_9MICO</name>
<dbReference type="Proteomes" id="UP000610846">
    <property type="component" value="Unassembled WGS sequence"/>
</dbReference>
<dbReference type="GO" id="GO:0005829">
    <property type="term" value="C:cytosol"/>
    <property type="evidence" value="ECO:0007669"/>
    <property type="project" value="TreeGrafter"/>
</dbReference>
<dbReference type="EC" id="1.1.1.94" evidence="10 13"/>
<reference evidence="20" key="2">
    <citation type="submission" date="2020-09" db="EMBL/GenBank/DDBJ databases">
        <authorList>
            <person name="Yu Y."/>
        </authorList>
    </citation>
    <scope>NUCLEOTIDE SEQUENCE</scope>
    <source>
        <strain evidence="20">KCTC 49039</strain>
    </source>
</reference>
<dbReference type="GO" id="GO:0005975">
    <property type="term" value="P:carbohydrate metabolic process"/>
    <property type="evidence" value="ECO:0007669"/>
    <property type="project" value="InterPro"/>
</dbReference>
<dbReference type="InterPro" id="IPR008927">
    <property type="entry name" value="6-PGluconate_DH-like_C_sf"/>
</dbReference>
<feature type="domain" description="Glycerol-3-phosphate dehydrogenase NAD-dependent N-terminal" evidence="18">
    <location>
        <begin position="22"/>
        <end position="177"/>
    </location>
</feature>
<evidence type="ECO:0000256" key="2">
    <source>
        <dbReference type="ARBA" id="ARBA00022516"/>
    </source>
</evidence>
<dbReference type="AlphaFoldDB" id="A0A927J2H6"/>
<keyword evidence="21" id="KW-1185">Reference proteome</keyword>
<keyword evidence="13" id="KW-0547">Nucleotide-binding</keyword>
<dbReference type="NCBIfam" id="NF000942">
    <property type="entry name" value="PRK00094.1-4"/>
    <property type="match status" value="1"/>
</dbReference>
<feature type="binding site" evidence="13">
    <location>
        <position position="273"/>
    </location>
    <ligand>
        <name>sn-glycerol 3-phosphate</name>
        <dbReference type="ChEBI" id="CHEBI:57597"/>
    </ligand>
</feature>
<feature type="domain" description="Glycerol-3-phosphate dehydrogenase NAD-dependent C-terminal" evidence="19">
    <location>
        <begin position="197"/>
        <end position="337"/>
    </location>
</feature>
<dbReference type="Pfam" id="PF01210">
    <property type="entry name" value="NAD_Gly3P_dh_N"/>
    <property type="match status" value="1"/>
</dbReference>
<keyword evidence="7 13" id="KW-0594">Phospholipid biosynthesis</keyword>
<evidence type="ECO:0000259" key="18">
    <source>
        <dbReference type="Pfam" id="PF01210"/>
    </source>
</evidence>
<feature type="binding site" evidence="13">
    <location>
        <position position="29"/>
    </location>
    <ligand>
        <name>NADPH</name>
        <dbReference type="ChEBI" id="CHEBI:57783"/>
    </ligand>
</feature>
<evidence type="ECO:0000256" key="17">
    <source>
        <dbReference type="RuleBase" id="RU000437"/>
    </source>
</evidence>
<feature type="binding site" evidence="15">
    <location>
        <begin position="272"/>
        <end position="273"/>
    </location>
    <ligand>
        <name>substrate</name>
    </ligand>
</feature>
<dbReference type="Pfam" id="PF07479">
    <property type="entry name" value="NAD_Gly3P_dh_C"/>
    <property type="match status" value="1"/>
</dbReference>
<dbReference type="FunFam" id="1.10.1040.10:FF:000001">
    <property type="entry name" value="Glycerol-3-phosphate dehydrogenase [NAD(P)+]"/>
    <property type="match status" value="1"/>
</dbReference>
<comment type="catalytic activity">
    <reaction evidence="13">
        <text>sn-glycerol 3-phosphate + NAD(+) = dihydroxyacetone phosphate + NADH + H(+)</text>
        <dbReference type="Rhea" id="RHEA:11092"/>
        <dbReference type="ChEBI" id="CHEBI:15378"/>
        <dbReference type="ChEBI" id="CHEBI:57540"/>
        <dbReference type="ChEBI" id="CHEBI:57597"/>
        <dbReference type="ChEBI" id="CHEBI:57642"/>
        <dbReference type="ChEBI" id="CHEBI:57945"/>
        <dbReference type="EC" id="1.1.1.94"/>
    </reaction>
</comment>
<dbReference type="PANTHER" id="PTHR11728">
    <property type="entry name" value="GLYCEROL-3-PHOSPHATE DEHYDROGENASE"/>
    <property type="match status" value="1"/>
</dbReference>
<keyword evidence="8 13" id="KW-1208">Phospholipid metabolism</keyword>
<keyword evidence="13" id="KW-0963">Cytoplasm</keyword>
<evidence type="ECO:0000256" key="11">
    <source>
        <dbReference type="ARBA" id="ARBA00069372"/>
    </source>
</evidence>
<evidence type="ECO:0000256" key="7">
    <source>
        <dbReference type="ARBA" id="ARBA00023209"/>
    </source>
</evidence>
<dbReference type="EMBL" id="JACYHB010000019">
    <property type="protein sequence ID" value="MBD8080739.1"/>
    <property type="molecule type" value="Genomic_DNA"/>
</dbReference>
<dbReference type="GO" id="GO:0051287">
    <property type="term" value="F:NAD binding"/>
    <property type="evidence" value="ECO:0007669"/>
    <property type="project" value="InterPro"/>
</dbReference>
<evidence type="ECO:0000256" key="1">
    <source>
        <dbReference type="ARBA" id="ARBA00011009"/>
    </source>
</evidence>
<dbReference type="InterPro" id="IPR006168">
    <property type="entry name" value="G3P_DH_NAD-dep"/>
</dbReference>
<evidence type="ECO:0000256" key="5">
    <source>
        <dbReference type="ARBA" id="ARBA00023027"/>
    </source>
</evidence>
<evidence type="ECO:0000256" key="14">
    <source>
        <dbReference type="PIRSR" id="PIRSR000114-1"/>
    </source>
</evidence>
<feature type="binding site" evidence="13">
    <location>
        <position position="298"/>
    </location>
    <ligand>
        <name>NADPH</name>
        <dbReference type="ChEBI" id="CHEBI:57783"/>
    </ligand>
</feature>
<keyword evidence="2 13" id="KW-0444">Lipid biosynthesis</keyword>
<evidence type="ECO:0000256" key="4">
    <source>
        <dbReference type="ARBA" id="ARBA00023002"/>
    </source>
</evidence>
<dbReference type="SUPFAM" id="SSF48179">
    <property type="entry name" value="6-phosphogluconate dehydrogenase C-terminal domain-like"/>
    <property type="match status" value="1"/>
</dbReference>
<feature type="binding site" evidence="16">
    <location>
        <position position="157"/>
    </location>
    <ligand>
        <name>NAD(+)</name>
        <dbReference type="ChEBI" id="CHEBI:57540"/>
    </ligand>
</feature>
<feature type="binding site" evidence="13">
    <location>
        <position position="123"/>
    </location>
    <ligand>
        <name>NADPH</name>
        <dbReference type="ChEBI" id="CHEBI:57783"/>
    </ligand>
</feature>
<sequence>MSGDITMEFEAVSGALVRSTRVAVLGGGSWGTAFAAVLADAGCSVRIWTRDRATAQELSAGRNARYLAGIDLPSSIEASTDETWVAEGAEIVVVALPSQMVRNALAEMHLDLDPRTLVVSLMKGIELTSDQRMSVVLGEALGVAADRIVVVSGPNLAREIAERQPTATVVASTDLRAARTVARACTTDYFRPYTNSDVIGVELCGSVKNVVALAVGMAQGRGHGYNTTATIITRGLVEITRLGLALGADTATFSGLAGMGDLVATCTSPSSRNHGLGRLIGEGLSLEDAVVKTGTTAEGVKSSRSVLDLALSVGVDMPITSGVVDVLYKGLSVDEMARSLVARPLIAERTVTR</sequence>
<dbReference type="InterPro" id="IPR013328">
    <property type="entry name" value="6PGD_dom2"/>
</dbReference>
<feature type="binding site" evidence="13">
    <location>
        <position position="157"/>
    </location>
    <ligand>
        <name>NADPH</name>
        <dbReference type="ChEBI" id="CHEBI:57783"/>
    </ligand>
</feature>
<dbReference type="GO" id="GO:0006650">
    <property type="term" value="P:glycerophospholipid metabolic process"/>
    <property type="evidence" value="ECO:0007669"/>
    <property type="project" value="UniProtKB-UniRule"/>
</dbReference>
<feature type="binding site" evidence="13">
    <location>
        <position position="153"/>
    </location>
    <ligand>
        <name>sn-glycerol 3-phosphate</name>
        <dbReference type="ChEBI" id="CHEBI:57597"/>
    </ligand>
</feature>
<feature type="binding site" evidence="13">
    <location>
        <position position="50"/>
    </location>
    <ligand>
        <name>NADPH</name>
        <dbReference type="ChEBI" id="CHEBI:57783"/>
    </ligand>
</feature>
<dbReference type="InterPro" id="IPR036291">
    <property type="entry name" value="NAD(P)-bd_dom_sf"/>
</dbReference>
<keyword evidence="4 13" id="KW-0560">Oxidoreductase</keyword>
<proteinExistence type="inferred from homology"/>
<dbReference type="PIRSF" id="PIRSF000114">
    <property type="entry name" value="Glycerol-3-P_dh"/>
    <property type="match status" value="1"/>
</dbReference>
<evidence type="ECO:0000313" key="20">
    <source>
        <dbReference type="EMBL" id="MBD8080739.1"/>
    </source>
</evidence>
<protein>
    <recommendedName>
        <fullName evidence="11 13">Glycerol-3-phosphate dehydrogenase [NAD(P)+]</fullName>
        <ecNumber evidence="10 13">1.1.1.94</ecNumber>
    </recommendedName>
    <alternativeName>
        <fullName evidence="13">NAD(P)(+)-dependent glycerol-3-phosphate dehydrogenase</fullName>
    </alternativeName>
    <alternativeName>
        <fullName evidence="12 13">NAD(P)H-dependent dihydroxyacetone-phosphate reductase</fullName>
    </alternativeName>
</protein>
<dbReference type="Gene3D" id="1.10.1040.10">
    <property type="entry name" value="N-(1-d-carboxylethyl)-l-norvaline Dehydrogenase, domain 2"/>
    <property type="match status" value="1"/>
</dbReference>
<comment type="caution">
    <text evidence="20">The sequence shown here is derived from an EMBL/GenBank/DDBJ whole genome shotgun (WGS) entry which is preliminary data.</text>
</comment>
<dbReference type="GO" id="GO:0046168">
    <property type="term" value="P:glycerol-3-phosphate catabolic process"/>
    <property type="evidence" value="ECO:0007669"/>
    <property type="project" value="InterPro"/>
</dbReference>
<evidence type="ECO:0000256" key="6">
    <source>
        <dbReference type="ARBA" id="ARBA00023098"/>
    </source>
</evidence>
<dbReference type="Gene3D" id="3.40.50.720">
    <property type="entry name" value="NAD(P)-binding Rossmann-like Domain"/>
    <property type="match status" value="1"/>
</dbReference>
<evidence type="ECO:0000256" key="16">
    <source>
        <dbReference type="PIRSR" id="PIRSR000114-3"/>
    </source>
</evidence>
<comment type="function">
    <text evidence="13">Catalyzes the reduction of the glycolytic intermediate dihydroxyacetone phosphate (DHAP) to sn-glycerol 3-phosphate (G3P), the key precursor for phospholipid synthesis.</text>
</comment>
<dbReference type="GO" id="GO:0047952">
    <property type="term" value="F:glycerol-3-phosphate dehydrogenase [NAD(P)+] activity"/>
    <property type="evidence" value="ECO:0007669"/>
    <property type="project" value="UniProtKB-UniRule"/>
</dbReference>
<feature type="binding site" evidence="13">
    <location>
        <position position="208"/>
    </location>
    <ligand>
        <name>sn-glycerol 3-phosphate</name>
        <dbReference type="ChEBI" id="CHEBI:57597"/>
    </ligand>
</feature>
<comment type="subcellular location">
    <subcellularLocation>
        <location evidence="13">Cytoplasm</location>
    </subcellularLocation>
</comment>
<evidence type="ECO:0000256" key="12">
    <source>
        <dbReference type="ARBA" id="ARBA00080511"/>
    </source>
</evidence>
<evidence type="ECO:0000256" key="3">
    <source>
        <dbReference type="ARBA" id="ARBA00022857"/>
    </source>
</evidence>
<evidence type="ECO:0000256" key="10">
    <source>
        <dbReference type="ARBA" id="ARBA00066687"/>
    </source>
</evidence>
<comment type="similarity">
    <text evidence="1 13 17">Belongs to the NAD-dependent glycerol-3-phosphate dehydrogenase family.</text>
</comment>
<evidence type="ECO:0000259" key="19">
    <source>
        <dbReference type="Pfam" id="PF07479"/>
    </source>
</evidence>
<feature type="binding site" evidence="16">
    <location>
        <begin position="26"/>
        <end position="31"/>
    </location>
    <ligand>
        <name>NAD(+)</name>
        <dbReference type="ChEBI" id="CHEBI:57540"/>
    </ligand>
</feature>
<feature type="binding site" evidence="13">
    <location>
        <position position="271"/>
    </location>
    <ligand>
        <name>sn-glycerol 3-phosphate</name>
        <dbReference type="ChEBI" id="CHEBI:57597"/>
    </ligand>
</feature>
<feature type="binding site" evidence="13">
    <location>
        <position position="66"/>
    </location>
    <ligand>
        <name>NADPH</name>
        <dbReference type="ChEBI" id="CHEBI:57783"/>
    </ligand>
</feature>
<dbReference type="NCBIfam" id="NF000940">
    <property type="entry name" value="PRK00094.1-2"/>
    <property type="match status" value="1"/>
</dbReference>
<dbReference type="RefSeq" id="WP_191830310.1">
    <property type="nucleotide sequence ID" value="NZ_JACYHB010000019.1"/>
</dbReference>
<dbReference type="GO" id="GO:0046167">
    <property type="term" value="P:glycerol-3-phosphate biosynthetic process"/>
    <property type="evidence" value="ECO:0007669"/>
    <property type="project" value="UniProtKB-UniRule"/>
</dbReference>
<feature type="binding site" evidence="13">
    <location>
        <position position="30"/>
    </location>
    <ligand>
        <name>NADPH</name>
        <dbReference type="ChEBI" id="CHEBI:57783"/>
    </ligand>
</feature>
<accession>A0A927J2H6</accession>
<feature type="active site" description="Proton acceptor" evidence="13 14">
    <location>
        <position position="208"/>
    </location>
</feature>
<feature type="binding site" evidence="16">
    <location>
        <position position="272"/>
    </location>
    <ligand>
        <name>NAD(+)</name>
        <dbReference type="ChEBI" id="CHEBI:57540"/>
    </ligand>
</feature>
<dbReference type="GO" id="GO:0008654">
    <property type="term" value="P:phospholipid biosynthetic process"/>
    <property type="evidence" value="ECO:0007669"/>
    <property type="project" value="UniProtKB-KW"/>
</dbReference>
<dbReference type="InterPro" id="IPR011128">
    <property type="entry name" value="G3P_DH_NAD-dep_N"/>
</dbReference>
<dbReference type="PANTHER" id="PTHR11728:SF1">
    <property type="entry name" value="GLYCEROL-3-PHOSPHATE DEHYDROGENASE [NAD(+)] 2, CHLOROPLASTIC"/>
    <property type="match status" value="1"/>
</dbReference>
<dbReference type="InterPro" id="IPR006109">
    <property type="entry name" value="G3P_DH_NAD-dep_C"/>
</dbReference>
<feature type="binding site" evidence="13">
    <location>
        <position position="123"/>
    </location>
    <ligand>
        <name>sn-glycerol 3-phosphate</name>
        <dbReference type="ChEBI" id="CHEBI:57597"/>
    </ligand>
</feature>
<gene>
    <name evidence="13" type="primary">gpsA</name>
    <name evidence="20" type="ORF">IF651_16985</name>
</gene>
<dbReference type="PRINTS" id="PR00077">
    <property type="entry name" value="GPDHDRGNASE"/>
</dbReference>
<keyword evidence="6 13" id="KW-0443">Lipid metabolism</keyword>
<evidence type="ECO:0000256" key="9">
    <source>
        <dbReference type="ARBA" id="ARBA00052716"/>
    </source>
</evidence>
<comment type="pathway">
    <text evidence="13">Membrane lipid metabolism; glycerophospholipid metabolism.</text>
</comment>
<evidence type="ECO:0000256" key="13">
    <source>
        <dbReference type="HAMAP-Rule" id="MF_00394"/>
    </source>
</evidence>
<comment type="caution">
    <text evidence="13">Lacks conserved residue(s) required for the propagation of feature annotation.</text>
</comment>
<feature type="binding site" evidence="13">
    <location>
        <position position="272"/>
    </location>
    <ligand>
        <name>sn-glycerol 3-phosphate</name>
        <dbReference type="ChEBI" id="CHEBI:57597"/>
    </ligand>
</feature>
<keyword evidence="5 13" id="KW-0520">NAD</keyword>
<evidence type="ECO:0000313" key="21">
    <source>
        <dbReference type="Proteomes" id="UP000610846"/>
    </source>
</evidence>
<feature type="binding site" evidence="13">
    <location>
        <position position="261"/>
    </location>
    <ligand>
        <name>sn-glycerol 3-phosphate</name>
        <dbReference type="ChEBI" id="CHEBI:57597"/>
    </ligand>
</feature>